<dbReference type="Proteomes" id="UP000823775">
    <property type="component" value="Unassembled WGS sequence"/>
</dbReference>
<protein>
    <submittedName>
        <fullName evidence="2">Uncharacterized protein</fullName>
    </submittedName>
</protein>
<reference evidence="2 3" key="1">
    <citation type="journal article" date="2021" name="BMC Genomics">
        <title>Datura genome reveals duplications of psychoactive alkaloid biosynthetic genes and high mutation rate following tissue culture.</title>
        <authorList>
            <person name="Rajewski A."/>
            <person name="Carter-House D."/>
            <person name="Stajich J."/>
            <person name="Litt A."/>
        </authorList>
    </citation>
    <scope>NUCLEOTIDE SEQUENCE [LARGE SCALE GENOMIC DNA]</scope>
    <source>
        <strain evidence="2">AR-01</strain>
    </source>
</reference>
<dbReference type="EMBL" id="JACEIK010004953">
    <property type="protein sequence ID" value="MCD9646903.1"/>
    <property type="molecule type" value="Genomic_DNA"/>
</dbReference>
<comment type="caution">
    <text evidence="2">The sequence shown here is derived from an EMBL/GenBank/DDBJ whole genome shotgun (WGS) entry which is preliminary data.</text>
</comment>
<organism evidence="2 3">
    <name type="scientific">Datura stramonium</name>
    <name type="common">Jimsonweed</name>
    <name type="synonym">Common thornapple</name>
    <dbReference type="NCBI Taxonomy" id="4076"/>
    <lineage>
        <taxon>Eukaryota</taxon>
        <taxon>Viridiplantae</taxon>
        <taxon>Streptophyta</taxon>
        <taxon>Embryophyta</taxon>
        <taxon>Tracheophyta</taxon>
        <taxon>Spermatophyta</taxon>
        <taxon>Magnoliopsida</taxon>
        <taxon>eudicotyledons</taxon>
        <taxon>Gunneridae</taxon>
        <taxon>Pentapetalae</taxon>
        <taxon>asterids</taxon>
        <taxon>lamiids</taxon>
        <taxon>Solanales</taxon>
        <taxon>Solanaceae</taxon>
        <taxon>Solanoideae</taxon>
        <taxon>Datureae</taxon>
        <taxon>Datura</taxon>
    </lineage>
</organism>
<evidence type="ECO:0000313" key="3">
    <source>
        <dbReference type="Proteomes" id="UP000823775"/>
    </source>
</evidence>
<name>A0ABS8VHW9_DATST</name>
<evidence type="ECO:0000256" key="1">
    <source>
        <dbReference type="SAM" id="MobiDB-lite"/>
    </source>
</evidence>
<proteinExistence type="predicted"/>
<gene>
    <name evidence="2" type="ORF">HAX54_037154</name>
</gene>
<sequence length="112" mass="12151">MDKLSSSDATNSEEVRVETSTTTNIDVTNIGEYVADHLPVHTADQRHANQLCVPLESNSNNEGESDVEVYSSQEGFKDLDATESVLVSNINGIHLEVDLSGWSNSENANSEP</sequence>
<evidence type="ECO:0000313" key="2">
    <source>
        <dbReference type="EMBL" id="MCD9646903.1"/>
    </source>
</evidence>
<keyword evidence="3" id="KW-1185">Reference proteome</keyword>
<feature type="region of interest" description="Disordered" evidence="1">
    <location>
        <begin position="1"/>
        <end position="23"/>
    </location>
</feature>
<accession>A0ABS8VHW9</accession>